<dbReference type="EMBL" id="NBNE01017151">
    <property type="protein sequence ID" value="OWY92870.1"/>
    <property type="molecule type" value="Genomic_DNA"/>
</dbReference>
<evidence type="ECO:0000256" key="1">
    <source>
        <dbReference type="SAM" id="MobiDB-lite"/>
    </source>
</evidence>
<name>A0A225UIW5_9STRA</name>
<dbReference type="STRING" id="4795.A0A225UIW5"/>
<evidence type="ECO:0000313" key="3">
    <source>
        <dbReference type="Proteomes" id="UP000198211"/>
    </source>
</evidence>
<feature type="compositionally biased region" description="Basic residues" evidence="1">
    <location>
        <begin position="41"/>
        <end position="58"/>
    </location>
</feature>
<dbReference type="GO" id="GO:0008233">
    <property type="term" value="F:peptidase activity"/>
    <property type="evidence" value="ECO:0007669"/>
    <property type="project" value="UniProtKB-KW"/>
</dbReference>
<keyword evidence="2" id="KW-0378">Hydrolase</keyword>
<keyword evidence="3" id="KW-1185">Reference proteome</keyword>
<feature type="region of interest" description="Disordered" evidence="1">
    <location>
        <begin position="1"/>
        <end position="60"/>
    </location>
</feature>
<sequence>MSHEAISDQHFDIAEQMKETGEASDTPDETLTGSSAVRIKLNPKARKVGRPKLNKKKTVANDRTDRKWFEASESGRKIAGDATLDSVL</sequence>
<dbReference type="GO" id="GO:0006508">
    <property type="term" value="P:proteolysis"/>
    <property type="evidence" value="ECO:0007669"/>
    <property type="project" value="UniProtKB-KW"/>
</dbReference>
<protein>
    <submittedName>
        <fullName evidence="2">Cysteine protease</fullName>
    </submittedName>
</protein>
<keyword evidence="2" id="KW-0645">Protease</keyword>
<reference evidence="3" key="1">
    <citation type="submission" date="2017-03" db="EMBL/GenBank/DDBJ databases">
        <title>Phytopthora megakarya and P. palmivora, two closely related causual agents of cacao black pod achieved similar genome size and gene model numbers by different mechanisms.</title>
        <authorList>
            <person name="Ali S."/>
            <person name="Shao J."/>
            <person name="Larry D.J."/>
            <person name="Kronmiller B."/>
            <person name="Shen D."/>
            <person name="Strem M.D."/>
            <person name="Melnick R.L."/>
            <person name="Guiltinan M.J."/>
            <person name="Tyler B.M."/>
            <person name="Meinhardt L.W."/>
            <person name="Bailey B.A."/>
        </authorList>
    </citation>
    <scope>NUCLEOTIDE SEQUENCE [LARGE SCALE GENOMIC DNA]</scope>
    <source>
        <strain evidence="3">zdho120</strain>
    </source>
</reference>
<dbReference type="AlphaFoldDB" id="A0A225UIW5"/>
<organism evidence="2 3">
    <name type="scientific">Phytophthora megakarya</name>
    <dbReference type="NCBI Taxonomy" id="4795"/>
    <lineage>
        <taxon>Eukaryota</taxon>
        <taxon>Sar</taxon>
        <taxon>Stramenopiles</taxon>
        <taxon>Oomycota</taxon>
        <taxon>Peronosporomycetes</taxon>
        <taxon>Peronosporales</taxon>
        <taxon>Peronosporaceae</taxon>
        <taxon>Phytophthora</taxon>
    </lineage>
</organism>
<accession>A0A225UIW5</accession>
<gene>
    <name evidence="2" type="ORF">PHMEG_00037945</name>
</gene>
<evidence type="ECO:0000313" key="2">
    <source>
        <dbReference type="EMBL" id="OWY92870.1"/>
    </source>
</evidence>
<dbReference type="OrthoDB" id="129647at2759"/>
<feature type="compositionally biased region" description="Basic and acidic residues" evidence="1">
    <location>
        <begin position="1"/>
        <end position="21"/>
    </location>
</feature>
<proteinExistence type="predicted"/>
<comment type="caution">
    <text evidence="2">The sequence shown here is derived from an EMBL/GenBank/DDBJ whole genome shotgun (WGS) entry which is preliminary data.</text>
</comment>
<dbReference type="Proteomes" id="UP000198211">
    <property type="component" value="Unassembled WGS sequence"/>
</dbReference>